<feature type="compositionally biased region" description="Low complexity" evidence="2">
    <location>
        <begin position="119"/>
        <end position="133"/>
    </location>
</feature>
<evidence type="ECO:0000313" key="3">
    <source>
        <dbReference type="EMBL" id="AFY87040.1"/>
    </source>
</evidence>
<proteinExistence type="predicted"/>
<evidence type="ECO:0000313" key="4">
    <source>
        <dbReference type="Proteomes" id="UP000010384"/>
    </source>
</evidence>
<organism evidence="3 4">
    <name type="scientific">Chroococcidiopsis thermalis (strain PCC 7203)</name>
    <dbReference type="NCBI Taxonomy" id="251229"/>
    <lineage>
        <taxon>Bacteria</taxon>
        <taxon>Bacillati</taxon>
        <taxon>Cyanobacteriota</taxon>
        <taxon>Cyanophyceae</taxon>
        <taxon>Chroococcidiopsidales</taxon>
        <taxon>Chroococcidiopsidaceae</taxon>
        <taxon>Chroococcidiopsis</taxon>
    </lineage>
</organism>
<evidence type="ECO:0000256" key="1">
    <source>
        <dbReference type="SAM" id="Coils"/>
    </source>
</evidence>
<sequence length="796" mass="87143">MKLAKPEDLQVLERILYQRLQTEFSQVDRLKVGCAIGDDGALVILSQHPPQVNLNTDKTFTAIGQALQSLRPQAVQSVRVYLREAGQKQIYAQHDITLEPVEVAPDSQVMLNEPSPIISETTVSSPETESSPPVVQPFSGDRSIVDEPPAPPIPTVEEPLPASHVIETPPAPFVPAVEESEPPTSPVVIETPLATTTEQPLAANNIDLSTSDRTPAAPAAPELSSPTEAAEPSTEDEAEITAGDSITETKSDPISSPQPLKPPVEEPQIKEAPAAESTPVVNREDVPVETSSLSPATSSPETSSETWRSRSFEQRLETIAKPEPATQAESTAESTADSTTNINTATLPYPVLPLQRLPKAAKTKIPRAALIAGGGVAIVAFFSSAYVLSSPCTIGRCQQFATAKQLYQESNRIVQGAKQRSELIDAEKQLQDANNLLKQIPPWSSRHQEAQNFSSTIANRATNIDRVLAALEEGDTAANKLKQPIRSLEDWRAIQALWQRAIASLSAVPKDSDLYPLAQKKTTEYRGSLQAVEQKMQAEQQAFQKFPQAQSSAQAAQQQQLTARSLQAWQIVRTNWQNAVDNLSSIPQSSTTYQQAQQLLAQYRPQLQAASDRVAKETISTKAFSQAVNSAELAERQEQQNQFATAQTNWRQALIFAQQIPSGTQYYDRARSLINTYTAKLEQANSNLQGANLTQKVRADLDRACSGRIRVCRYKLDNKQIFVQLTSSYEQAVEKTFINARLRADSKAQADIATQYRTLKQVLEGISNATRLPLQIYASDGGQMHSYTPKNVSSEQ</sequence>
<keyword evidence="1" id="KW-0175">Coiled coil</keyword>
<reference evidence="3 4" key="1">
    <citation type="submission" date="2012-06" db="EMBL/GenBank/DDBJ databases">
        <title>Finished chromosome of genome of Chroococcidiopsis thermalis PCC 7203.</title>
        <authorList>
            <consortium name="US DOE Joint Genome Institute"/>
            <person name="Gugger M."/>
            <person name="Coursin T."/>
            <person name="Rippka R."/>
            <person name="Tandeau De Marsac N."/>
            <person name="Huntemann M."/>
            <person name="Wei C.-L."/>
            <person name="Han J."/>
            <person name="Detter J.C."/>
            <person name="Han C."/>
            <person name="Tapia R."/>
            <person name="Davenport K."/>
            <person name="Daligault H."/>
            <person name="Erkkila T."/>
            <person name="Gu W."/>
            <person name="Munk A.C.C."/>
            <person name="Teshima H."/>
            <person name="Xu Y."/>
            <person name="Chain P."/>
            <person name="Chen A."/>
            <person name="Krypides N."/>
            <person name="Mavromatis K."/>
            <person name="Markowitz V."/>
            <person name="Szeto E."/>
            <person name="Ivanova N."/>
            <person name="Mikhailova N."/>
            <person name="Ovchinnikova G."/>
            <person name="Pagani I."/>
            <person name="Pati A."/>
            <person name="Goodwin L."/>
            <person name="Peters L."/>
            <person name="Pitluck S."/>
            <person name="Woyke T."/>
            <person name="Kerfeld C."/>
        </authorList>
    </citation>
    <scope>NUCLEOTIDE SEQUENCE [LARGE SCALE GENOMIC DNA]</scope>
    <source>
        <strain evidence="3 4">PCC 7203</strain>
    </source>
</reference>
<feature type="coiled-coil region" evidence="1">
    <location>
        <begin position="667"/>
        <end position="694"/>
    </location>
</feature>
<dbReference type="eggNOG" id="COG0457">
    <property type="taxonomic scope" value="Bacteria"/>
</dbReference>
<feature type="region of interest" description="Disordered" evidence="2">
    <location>
        <begin position="119"/>
        <end position="343"/>
    </location>
</feature>
<name>K9TWT6_CHRTP</name>
<feature type="compositionally biased region" description="Low complexity" evidence="2">
    <location>
        <begin position="289"/>
        <end position="306"/>
    </location>
</feature>
<dbReference type="HOGENOM" id="CLU_019299_0_0_3"/>
<dbReference type="STRING" id="251229.Chro_1516"/>
<dbReference type="OrthoDB" id="421517at2"/>
<evidence type="ECO:0000256" key="2">
    <source>
        <dbReference type="SAM" id="MobiDB-lite"/>
    </source>
</evidence>
<accession>K9TWT6</accession>
<protein>
    <submittedName>
        <fullName evidence="3">Uncharacterized protein</fullName>
    </submittedName>
</protein>
<feature type="compositionally biased region" description="Polar residues" evidence="2">
    <location>
        <begin position="244"/>
        <end position="258"/>
    </location>
</feature>
<feature type="compositionally biased region" description="Basic and acidic residues" evidence="2">
    <location>
        <begin position="307"/>
        <end position="320"/>
    </location>
</feature>
<dbReference type="InParanoid" id="K9TWT6"/>
<feature type="compositionally biased region" description="Low complexity" evidence="2">
    <location>
        <begin position="323"/>
        <end position="340"/>
    </location>
</feature>
<gene>
    <name evidence="3" type="ORF">Chro_1516</name>
</gene>
<dbReference type="EMBL" id="CP003597">
    <property type="protein sequence ID" value="AFY87040.1"/>
    <property type="molecule type" value="Genomic_DNA"/>
</dbReference>
<keyword evidence="4" id="KW-1185">Reference proteome</keyword>
<dbReference type="RefSeq" id="WP_015153588.1">
    <property type="nucleotide sequence ID" value="NC_019695.1"/>
</dbReference>
<dbReference type="KEGG" id="cthe:Chro_1516"/>
<dbReference type="Proteomes" id="UP000010384">
    <property type="component" value="Chromosome"/>
</dbReference>
<dbReference type="AlphaFoldDB" id="K9TWT6"/>
<feature type="compositionally biased region" description="Low complexity" evidence="2">
    <location>
        <begin position="214"/>
        <end position="232"/>
    </location>
</feature>